<proteinExistence type="predicted"/>
<keyword evidence="2" id="KW-1185">Reference proteome</keyword>
<organism evidence="1 2">
    <name type="scientific">Zarea fungicola</name>
    <dbReference type="NCBI Taxonomy" id="93591"/>
    <lineage>
        <taxon>Eukaryota</taxon>
        <taxon>Fungi</taxon>
        <taxon>Dikarya</taxon>
        <taxon>Ascomycota</taxon>
        <taxon>Pezizomycotina</taxon>
        <taxon>Sordariomycetes</taxon>
        <taxon>Hypocreomycetidae</taxon>
        <taxon>Hypocreales</taxon>
        <taxon>Cordycipitaceae</taxon>
        <taxon>Zarea</taxon>
    </lineage>
</organism>
<comment type="caution">
    <text evidence="1">The sequence shown here is derived from an EMBL/GenBank/DDBJ whole genome shotgun (WGS) entry which is preliminary data.</text>
</comment>
<protein>
    <submittedName>
        <fullName evidence="1">Uncharacterized protein</fullName>
    </submittedName>
</protein>
<name>A0ACC1MLH9_9HYPO</name>
<sequence length="326" mass="34787">MKLTPSLVLAAYWAIGAVAIPTLPQLGPLEIFHELPQLPPSWTTHGPADKNTKVKAQIGLKQGNISGLQAKLLDISNPESANYGKWLSKEEVDAFTAPPAENVKAVKDWLSSHGITEINQPTSDWIEFVVPVSTMETLLDTKYELFGHTTLSKLIPGTTKYSIPKGLHDIIDLITPTTALYSKMGPTVQDAPVQSRADESLDSRATCNTNAITPSCINSLYNVDYTSQGSVSAASTLFIDVAASHSDYSTFSSRYTSGLQDFQDISVSGGSNPGSGDQDTLLEGNLDTQYVGGLAAPNPSQLLAAGPNGQDFEGKCLLKIGNTLKC</sequence>
<evidence type="ECO:0000313" key="1">
    <source>
        <dbReference type="EMBL" id="KAJ2967800.1"/>
    </source>
</evidence>
<reference evidence="1" key="1">
    <citation type="submission" date="2022-08" db="EMBL/GenBank/DDBJ databases">
        <title>Genome Sequence of Lecanicillium fungicola.</title>
        <authorList>
            <person name="Buettner E."/>
        </authorList>
    </citation>
    <scope>NUCLEOTIDE SEQUENCE</scope>
    <source>
        <strain evidence="1">Babe33</strain>
    </source>
</reference>
<accession>A0ACC1MLH9</accession>
<dbReference type="Proteomes" id="UP001143910">
    <property type="component" value="Unassembled WGS sequence"/>
</dbReference>
<gene>
    <name evidence="1" type="ORF">NQ176_g9494</name>
</gene>
<dbReference type="EMBL" id="JANJQO010002185">
    <property type="protein sequence ID" value="KAJ2967800.1"/>
    <property type="molecule type" value="Genomic_DNA"/>
</dbReference>
<evidence type="ECO:0000313" key="2">
    <source>
        <dbReference type="Proteomes" id="UP001143910"/>
    </source>
</evidence>